<comment type="caution">
    <text evidence="1">The sequence shown here is derived from an EMBL/GenBank/DDBJ whole genome shotgun (WGS) entry which is preliminary data.</text>
</comment>
<name>A0A4Y2N824_ARAVE</name>
<dbReference type="Proteomes" id="UP000499080">
    <property type="component" value="Unassembled WGS sequence"/>
</dbReference>
<organism evidence="1 2">
    <name type="scientific">Araneus ventricosus</name>
    <name type="common">Orbweaver spider</name>
    <name type="synonym">Epeira ventricosa</name>
    <dbReference type="NCBI Taxonomy" id="182803"/>
    <lineage>
        <taxon>Eukaryota</taxon>
        <taxon>Metazoa</taxon>
        <taxon>Ecdysozoa</taxon>
        <taxon>Arthropoda</taxon>
        <taxon>Chelicerata</taxon>
        <taxon>Arachnida</taxon>
        <taxon>Araneae</taxon>
        <taxon>Araneomorphae</taxon>
        <taxon>Entelegynae</taxon>
        <taxon>Araneoidea</taxon>
        <taxon>Araneidae</taxon>
        <taxon>Araneus</taxon>
    </lineage>
</organism>
<dbReference type="AlphaFoldDB" id="A0A4Y2N824"/>
<gene>
    <name evidence="1" type="ORF">AVEN_33019_1</name>
</gene>
<sequence>MYLFEVTQGLFGDELRNSELWLDYKDDTCAATLLATFPPHAIMRLLDSQNFQHTSGENTRWTSIESSLEHIIILFLRQDSPL</sequence>
<dbReference type="EMBL" id="BGPR01008708">
    <property type="protein sequence ID" value="GBN35525.1"/>
    <property type="molecule type" value="Genomic_DNA"/>
</dbReference>
<evidence type="ECO:0000313" key="2">
    <source>
        <dbReference type="Proteomes" id="UP000499080"/>
    </source>
</evidence>
<protein>
    <submittedName>
        <fullName evidence="1">Uncharacterized protein</fullName>
    </submittedName>
</protein>
<evidence type="ECO:0000313" key="1">
    <source>
        <dbReference type="EMBL" id="GBN35525.1"/>
    </source>
</evidence>
<proteinExistence type="predicted"/>
<reference evidence="1 2" key="1">
    <citation type="journal article" date="2019" name="Sci. Rep.">
        <title>Orb-weaving spider Araneus ventricosus genome elucidates the spidroin gene catalogue.</title>
        <authorList>
            <person name="Kono N."/>
            <person name="Nakamura H."/>
            <person name="Ohtoshi R."/>
            <person name="Moran D.A.P."/>
            <person name="Shinohara A."/>
            <person name="Yoshida Y."/>
            <person name="Fujiwara M."/>
            <person name="Mori M."/>
            <person name="Tomita M."/>
            <person name="Arakawa K."/>
        </authorList>
    </citation>
    <scope>NUCLEOTIDE SEQUENCE [LARGE SCALE GENOMIC DNA]</scope>
</reference>
<keyword evidence="2" id="KW-1185">Reference proteome</keyword>
<accession>A0A4Y2N824</accession>